<dbReference type="SMART" id="SM00530">
    <property type="entry name" value="HTH_XRE"/>
    <property type="match status" value="1"/>
</dbReference>
<protein>
    <submittedName>
        <fullName evidence="2">Helix-turn-helix transcriptional regulator</fullName>
    </submittedName>
</protein>
<name>A0ABU8GQM0_9ACTN</name>
<reference evidence="2 3" key="1">
    <citation type="submission" date="2024-03" db="EMBL/GenBank/DDBJ databases">
        <title>First Report of Pectobacterium brasiliscabiei causing potato scab in china.</title>
        <authorList>
            <person name="Handique U."/>
        </authorList>
    </citation>
    <scope>NUCLEOTIDE SEQUENCE [LARGE SCALE GENOMIC DNA]</scope>
    <source>
        <strain evidence="2 3">ZRIMU1503</strain>
    </source>
</reference>
<keyword evidence="3" id="KW-1185">Reference proteome</keyword>
<evidence type="ECO:0000313" key="3">
    <source>
        <dbReference type="Proteomes" id="UP001365781"/>
    </source>
</evidence>
<dbReference type="RefSeq" id="WP_336542885.1">
    <property type="nucleotide sequence ID" value="NZ_JBBAYL010000011.1"/>
</dbReference>
<gene>
    <name evidence="2" type="ORF">WB403_40865</name>
</gene>
<sequence length="700" mass="77021">MAEATRGAQEFGIWLERQLRKQDMTQTALADMLNVTPAAVSAWVTGRAEPREDRKRAIAAALGTDEATVYSRTADAVARRPVQWLPRRAHADGGREFGNAAAFAFEADVAVLAREATQNSLDEQHDPHQPVRVRYTLNELSGEHLRAFQDALRWSEIEPHLRAAATQKHKVGRVIAEGLREMRESDTLLLLRVDDYNCTGLTGPDYGDDSKFAAVLRDQLNSHKGSGVAGGSYGLGKITLWATSRVGLVLVNSTLSRPHEGRHERRLFGRLELPWHESGGHAYAGLVNLGEADTEAGREGVARSWWADAETAKSLHLERENQNPGTSFLVVGAHDAAGDAESLQEMHEKLVRALADNFWAAMTSGRDGRPVLEASVTTLRNGQVVIPAEKVDPSRYQPARTRALKAFLDSETVSQRTDTTQVAMAHVSLWVPPRKDAEGRPGPAIEHQAVLLVTAADDEDPEPNRLVCMRGNRMTVMTRRVADLPLSTDAFQAVLLAGKATGTKGDDVELAEMFLRASEPPEHNDWSKTEDLVTTYARGARTRIDEFRKSMTAAVRSLVGRREVRQEGGPAALRELLRIDAYSTEARRPQRHPVVRHLEGEVDARGAWNVRVEVKLPRREDPWLLIPVAKFDVRSGGKPAVEWTRLMAGENCRVEDGVLHFEPGAAIASFSGVTDVASHPVTARHARLIVDLQKGKGVPA</sequence>
<accession>A0ABU8GQM0</accession>
<dbReference type="Pfam" id="PF01381">
    <property type="entry name" value="HTH_3"/>
    <property type="match status" value="1"/>
</dbReference>
<dbReference type="CDD" id="cd00093">
    <property type="entry name" value="HTH_XRE"/>
    <property type="match status" value="1"/>
</dbReference>
<feature type="domain" description="HTH cro/C1-type" evidence="1">
    <location>
        <begin position="15"/>
        <end position="69"/>
    </location>
</feature>
<comment type="caution">
    <text evidence="2">The sequence shown here is derived from an EMBL/GenBank/DDBJ whole genome shotgun (WGS) entry which is preliminary data.</text>
</comment>
<dbReference type="Gene3D" id="1.10.260.40">
    <property type="entry name" value="lambda repressor-like DNA-binding domains"/>
    <property type="match status" value="1"/>
</dbReference>
<dbReference type="Proteomes" id="UP001365781">
    <property type="component" value="Unassembled WGS sequence"/>
</dbReference>
<dbReference type="EMBL" id="JBBAYM010000038">
    <property type="protein sequence ID" value="MEI5615488.1"/>
    <property type="molecule type" value="Genomic_DNA"/>
</dbReference>
<dbReference type="InterPro" id="IPR001387">
    <property type="entry name" value="Cro/C1-type_HTH"/>
</dbReference>
<proteinExistence type="predicted"/>
<organism evidence="2 3">
    <name type="scientific">Streptomyces brasiliscabiei</name>
    <dbReference type="NCBI Taxonomy" id="2736302"/>
    <lineage>
        <taxon>Bacteria</taxon>
        <taxon>Bacillati</taxon>
        <taxon>Actinomycetota</taxon>
        <taxon>Actinomycetes</taxon>
        <taxon>Kitasatosporales</taxon>
        <taxon>Streptomycetaceae</taxon>
        <taxon>Streptomyces</taxon>
    </lineage>
</organism>
<dbReference type="SUPFAM" id="SSF47413">
    <property type="entry name" value="lambda repressor-like DNA-binding domains"/>
    <property type="match status" value="1"/>
</dbReference>
<evidence type="ECO:0000313" key="2">
    <source>
        <dbReference type="EMBL" id="MEI5615488.1"/>
    </source>
</evidence>
<evidence type="ECO:0000259" key="1">
    <source>
        <dbReference type="PROSITE" id="PS50943"/>
    </source>
</evidence>
<dbReference type="PROSITE" id="PS50943">
    <property type="entry name" value="HTH_CROC1"/>
    <property type="match status" value="1"/>
</dbReference>
<dbReference type="InterPro" id="IPR010982">
    <property type="entry name" value="Lambda_DNA-bd_dom_sf"/>
</dbReference>